<dbReference type="STRING" id="167879.CPS_3646"/>
<keyword evidence="1" id="KW-0812">Transmembrane</keyword>
<dbReference type="AlphaFoldDB" id="Q47Y06"/>
<keyword evidence="1" id="KW-0472">Membrane</keyword>
<feature type="transmembrane region" description="Helical" evidence="1">
    <location>
        <begin position="7"/>
        <end position="28"/>
    </location>
</feature>
<organism evidence="2 3">
    <name type="scientific">Colwellia psychrerythraea (strain 34H / ATCC BAA-681)</name>
    <name type="common">Vibrio psychroerythus</name>
    <dbReference type="NCBI Taxonomy" id="167879"/>
    <lineage>
        <taxon>Bacteria</taxon>
        <taxon>Pseudomonadati</taxon>
        <taxon>Pseudomonadota</taxon>
        <taxon>Gammaproteobacteria</taxon>
        <taxon>Alteromonadales</taxon>
        <taxon>Colwelliaceae</taxon>
        <taxon>Colwellia</taxon>
    </lineage>
</organism>
<dbReference type="KEGG" id="cps:CPS_3646"/>
<name>Q47Y06_COLP3</name>
<dbReference type="Proteomes" id="UP000000547">
    <property type="component" value="Chromosome"/>
</dbReference>
<gene>
    <name evidence="2" type="ordered locus">CPS_3646</name>
</gene>
<dbReference type="EMBL" id="CP000083">
    <property type="protein sequence ID" value="AAZ26083.1"/>
    <property type="molecule type" value="Genomic_DNA"/>
</dbReference>
<evidence type="ECO:0000256" key="1">
    <source>
        <dbReference type="SAM" id="Phobius"/>
    </source>
</evidence>
<protein>
    <submittedName>
        <fullName evidence="2">Uncharacterized protein</fullName>
    </submittedName>
</protein>
<reference evidence="2" key="1">
    <citation type="journal article" date="2005" name="Proc. Natl. Acad. Sci. U.S.A.">
        <title>The psychrophilic lifestyle as revealed by the genome sequence of Colwellia psychrerythraea 34H through genomic and proteomic analyses.</title>
        <authorList>
            <person name="Methe B.A."/>
            <person name="Nelson K.E."/>
            <person name="Deming J.W."/>
            <person name="Momen B."/>
            <person name="Melamud E."/>
            <person name="Zhang X."/>
            <person name="Moult J."/>
            <person name="Madupu R."/>
            <person name="Nelson W.C."/>
            <person name="Dodson R.J."/>
            <person name="Brinkac L.M."/>
            <person name="Daugherty S.C."/>
            <person name="Durkin A.S."/>
            <person name="DeBoy R.T."/>
            <person name="Kolonay J.F."/>
            <person name="Sullivan S.A."/>
            <person name="Zhou L."/>
            <person name="Davidsen T.M."/>
            <person name="Wu M."/>
            <person name="Huston A.L."/>
            <person name="Lewis M."/>
            <person name="Weaver B."/>
            <person name="Weidman J.F."/>
            <person name="Khouri H."/>
            <person name="Utterback T.R."/>
            <person name="Feldblyum T.V."/>
            <person name="Fraser C.M."/>
        </authorList>
    </citation>
    <scope>NUCLEOTIDE SEQUENCE [LARGE SCALE GENOMIC DNA]</scope>
    <source>
        <strain evidence="2">34H</strain>
    </source>
</reference>
<sequence>MAKQGTCIRLSHIIILDFIFIIISVSFYRNFLSLVFLVTRVLYPCEQIKASFGINQ</sequence>
<evidence type="ECO:0000313" key="2">
    <source>
        <dbReference type="EMBL" id="AAZ26083.1"/>
    </source>
</evidence>
<keyword evidence="1" id="KW-1133">Transmembrane helix</keyword>
<dbReference type="HOGENOM" id="CLU_3006420_0_0_6"/>
<accession>Q47Y06</accession>
<evidence type="ECO:0000313" key="3">
    <source>
        <dbReference type="Proteomes" id="UP000000547"/>
    </source>
</evidence>
<proteinExistence type="predicted"/>